<accession>A0A061B5Z3</accession>
<dbReference type="GO" id="GO:0005634">
    <property type="term" value="C:nucleus"/>
    <property type="evidence" value="ECO:0007669"/>
    <property type="project" value="UniProtKB-SubCell"/>
</dbReference>
<evidence type="ECO:0000256" key="11">
    <source>
        <dbReference type="PIRSR" id="PIRSR038084-2"/>
    </source>
</evidence>
<evidence type="ECO:0000256" key="7">
    <source>
        <dbReference type="ARBA" id="ARBA00023315"/>
    </source>
</evidence>
<comment type="function">
    <text evidence="9">Catalytic component of the histone acetylase B (HAT-B) complex. Has intrinsic substrate specificity that modifies lysine in recognition sequence GXGKXG. Involved in DNA double-strand break repair.</text>
</comment>
<dbReference type="GO" id="GO:0004402">
    <property type="term" value="F:histone acetyltransferase activity"/>
    <property type="evidence" value="ECO:0007669"/>
    <property type="project" value="UniProtKB-UniRule"/>
</dbReference>
<dbReference type="VEuPathDB" id="FungiDB:BON22_1475"/>
<dbReference type="OMA" id="HNANECI"/>
<dbReference type="EMBL" id="MPUK01000002">
    <property type="protein sequence ID" value="ONH69003.1"/>
    <property type="molecule type" value="Genomic_DNA"/>
</dbReference>
<feature type="domain" description="Histone acetyl transferase HAT1 N-terminal" evidence="13">
    <location>
        <begin position="10"/>
        <end position="159"/>
    </location>
</feature>
<dbReference type="GO" id="GO:0031509">
    <property type="term" value="P:subtelomeric heterochromatin formation"/>
    <property type="evidence" value="ECO:0007669"/>
    <property type="project" value="InterPro"/>
</dbReference>
<evidence type="ECO:0000256" key="3">
    <source>
        <dbReference type="ARBA" id="ARBA00013184"/>
    </source>
</evidence>
<evidence type="ECO:0000256" key="9">
    <source>
        <dbReference type="PIRNR" id="PIRNR038084"/>
    </source>
</evidence>
<feature type="binding site" evidence="11">
    <location>
        <position position="255"/>
    </location>
    <ligand>
        <name>acetyl-CoA</name>
        <dbReference type="ChEBI" id="CHEBI:57288"/>
    </ligand>
</feature>
<dbReference type="InterPro" id="IPR037113">
    <property type="entry name" value="Hat1_N_sf"/>
</dbReference>
<dbReference type="Gene3D" id="1.10.10.390">
    <property type="match status" value="1"/>
</dbReference>
<evidence type="ECO:0000256" key="2">
    <source>
        <dbReference type="ARBA" id="ARBA00010543"/>
    </source>
</evidence>
<reference evidence="14" key="1">
    <citation type="journal article" date="2014" name="Genome Announc.">
        <title>Genome sequence of the yeast Cyberlindnera fabianii (Hansenula fabianii).</title>
        <authorList>
            <person name="Freel K.C."/>
            <person name="Sarilar V."/>
            <person name="Neuveglise C."/>
            <person name="Devillers H."/>
            <person name="Friedrich A."/>
            <person name="Schacherer J."/>
        </authorList>
    </citation>
    <scope>NUCLEOTIDE SEQUENCE</scope>
    <source>
        <strain evidence="14">YJS4271</strain>
    </source>
</reference>
<comment type="subcellular location">
    <subcellularLocation>
        <location evidence="9">Cytoplasm</location>
    </subcellularLocation>
    <subcellularLocation>
        <location evidence="1 9">Nucleus</location>
    </subcellularLocation>
</comment>
<dbReference type="AlphaFoldDB" id="A0A061B5Z3"/>
<dbReference type="InterPro" id="IPR019467">
    <property type="entry name" value="Hat1_N"/>
</dbReference>
<dbReference type="InterPro" id="IPR013523">
    <property type="entry name" value="Hist_AcTrfase_HAT1_C"/>
</dbReference>
<keyword evidence="5 9" id="KW-0808">Transferase</keyword>
<comment type="subunit">
    <text evidence="9">Component of the HAT-B complex composed of at least HAT1 and HAT2. The HAT-B complex binds to histone H4 tail.</text>
</comment>
<sequence length="383" mass="44758">MTSDYNPELWTVSSNEALTLNIADSTGHTAFHPTFTYPIFGDSEQIFGYKGLSIHLAFDSSTFLPFLKVKFDKKLNDDVEDVQAKLLEFLPESTILDDEEKWVATFKEEHKTLNYSKFELINKYESKGQEYAIYKTKLNNDLAVELNRRLQILVLLFIEAGSYIDDTDDKWDLFLCVQSGTNNIVGFTTAYSYLKYNGADEFDAVDQLKHRNKISQFVILPTYQSQSHGSQLYNTVTGYWIADENVQEITVEDPNEKFDDLRYRNDFKRLFEEGYIPSLPKNVMTVTNQWYKEQAAKYKIELNQFKKLTEIGYLYNQNVKVARLLIKKRLYEKNRDGLVELEPAVRNDKLQTAFESIQQEYLRIIDTLRLRDSSNRPVKKQKV</sequence>
<keyword evidence="9" id="KW-0963">Cytoplasm</keyword>
<dbReference type="InterPro" id="IPR017380">
    <property type="entry name" value="Hist_AcTrfase_B-typ_cat-su"/>
</dbReference>
<evidence type="ECO:0000256" key="8">
    <source>
        <dbReference type="ARBA" id="ARBA00048017"/>
    </source>
</evidence>
<evidence type="ECO:0000313" key="14">
    <source>
        <dbReference type="EMBL" id="CDR45247.1"/>
    </source>
</evidence>
<dbReference type="Gene3D" id="3.40.630.30">
    <property type="match status" value="1"/>
</dbReference>
<dbReference type="GO" id="GO:0005737">
    <property type="term" value="C:cytoplasm"/>
    <property type="evidence" value="ECO:0007669"/>
    <property type="project" value="UniProtKB-SubCell"/>
</dbReference>
<dbReference type="SUPFAM" id="SSF55729">
    <property type="entry name" value="Acyl-CoA N-acyltransferases (Nat)"/>
    <property type="match status" value="1"/>
</dbReference>
<dbReference type="GO" id="GO:0042393">
    <property type="term" value="F:histone binding"/>
    <property type="evidence" value="ECO:0007669"/>
    <property type="project" value="InterPro"/>
</dbReference>
<dbReference type="Gene3D" id="3.90.360.10">
    <property type="entry name" value="Histone acetyl transferase 1 (HAT1), N-terminal domain"/>
    <property type="match status" value="1"/>
</dbReference>
<dbReference type="EC" id="2.3.1.48" evidence="3 9"/>
<evidence type="ECO:0000256" key="6">
    <source>
        <dbReference type="ARBA" id="ARBA00023242"/>
    </source>
</evidence>
<reference evidence="15" key="3">
    <citation type="submission" date="2017-01" db="EMBL/GenBank/DDBJ databases">
        <authorList>
            <person name="Mah S.A."/>
            <person name="Swanson W.J."/>
            <person name="Moy G.W."/>
            <person name="Vacquier V.D."/>
        </authorList>
    </citation>
    <scope>NUCLEOTIDE SEQUENCE [LARGE SCALE GENOMIC DNA]</scope>
    <source>
        <strain evidence="15">65</strain>
    </source>
</reference>
<dbReference type="Pfam" id="PF10394">
    <property type="entry name" value="Hat1_N"/>
    <property type="match status" value="1"/>
</dbReference>
<dbReference type="PIRSF" id="PIRSF038084">
    <property type="entry name" value="HAT-B_cat"/>
    <property type="match status" value="1"/>
</dbReference>
<evidence type="ECO:0000313" key="16">
    <source>
        <dbReference type="Proteomes" id="UP000189513"/>
    </source>
</evidence>
<dbReference type="STRING" id="36022.A0A061B5Z3"/>
<dbReference type="InterPro" id="IPR016181">
    <property type="entry name" value="Acyl_CoA_acyltransferase"/>
</dbReference>
<evidence type="ECO:0000313" key="15">
    <source>
        <dbReference type="EMBL" id="ONH69003.1"/>
    </source>
</evidence>
<evidence type="ECO:0000256" key="4">
    <source>
        <dbReference type="ARBA" id="ARBA00021268"/>
    </source>
</evidence>
<feature type="region of interest" description="Interaction with histone H4 N-terminus" evidence="11">
    <location>
        <begin position="191"/>
        <end position="193"/>
    </location>
</feature>
<gene>
    <name evidence="15" type="ORF">BON22_1475</name>
    <name evidence="14" type="ORF">CYFA0S_17e00628g</name>
</gene>
<evidence type="ECO:0000256" key="5">
    <source>
        <dbReference type="ARBA" id="ARBA00022679"/>
    </source>
</evidence>
<reference evidence="16" key="2">
    <citation type="journal article" date="2017" name="Genome Announc.">
        <title>Genome sequences of Cyberlindnera fabianii 65, Pichia kudriavzevii 129, and Saccharomyces cerevisiae 131 isolated from fermented masau fruits in Zimbabwe.</title>
        <authorList>
            <person name="van Rijswijck I.M.H."/>
            <person name="Derks M.F.L."/>
            <person name="Abee T."/>
            <person name="de Ridder D."/>
            <person name="Smid E.J."/>
        </authorList>
    </citation>
    <scope>NUCLEOTIDE SEQUENCE [LARGE SCALE GENOMIC DNA]</scope>
    <source>
        <strain evidence="16">65</strain>
    </source>
</reference>
<evidence type="ECO:0000256" key="10">
    <source>
        <dbReference type="PIRSR" id="PIRSR038084-1"/>
    </source>
</evidence>
<evidence type="ECO:0000256" key="1">
    <source>
        <dbReference type="ARBA" id="ARBA00004123"/>
    </source>
</evidence>
<feature type="region of interest" description="Interaction with histone H4 N-terminus" evidence="11">
    <location>
        <begin position="42"/>
        <end position="44"/>
    </location>
</feature>
<name>A0A061B5Z3_CYBFA</name>
<dbReference type="Pfam" id="PF21184">
    <property type="entry name" value="HAT1_C_fung"/>
    <property type="match status" value="1"/>
</dbReference>
<evidence type="ECO:0000259" key="13">
    <source>
        <dbReference type="Pfam" id="PF10394"/>
    </source>
</evidence>
<dbReference type="GO" id="GO:0000781">
    <property type="term" value="C:chromosome, telomeric region"/>
    <property type="evidence" value="ECO:0007669"/>
    <property type="project" value="GOC"/>
</dbReference>
<keyword evidence="16" id="KW-1185">Reference proteome</keyword>
<dbReference type="OrthoDB" id="10253098at2759"/>
<protein>
    <recommendedName>
        <fullName evidence="4 9">Histone acetyltransferase type B catalytic subunit</fullName>
        <ecNumber evidence="3 9">2.3.1.48</ecNumber>
    </recommendedName>
</protein>
<feature type="site" description="Interaction with histone H4 N-terminus" evidence="12">
    <location>
        <position position="171"/>
    </location>
</feature>
<feature type="binding site" evidence="11">
    <location>
        <position position="264"/>
    </location>
    <ligand>
        <name>acetyl-CoA</name>
        <dbReference type="ChEBI" id="CHEBI:57288"/>
    </ligand>
</feature>
<keyword evidence="7 9" id="KW-0012">Acyltransferase</keyword>
<feature type="binding site" evidence="11">
    <location>
        <begin position="224"/>
        <end position="230"/>
    </location>
    <ligand>
        <name>acetyl-CoA</name>
        <dbReference type="ChEBI" id="CHEBI:57288"/>
    </ligand>
</feature>
<proteinExistence type="inferred from homology"/>
<evidence type="ECO:0000256" key="12">
    <source>
        <dbReference type="PIRSR" id="PIRSR038084-3"/>
    </source>
</evidence>
<comment type="catalytic activity">
    <reaction evidence="8 9">
        <text>L-lysyl-[protein] + acetyl-CoA = N(6)-acetyl-L-lysyl-[protein] + CoA + H(+)</text>
        <dbReference type="Rhea" id="RHEA:45948"/>
        <dbReference type="Rhea" id="RHEA-COMP:9752"/>
        <dbReference type="Rhea" id="RHEA-COMP:10731"/>
        <dbReference type="ChEBI" id="CHEBI:15378"/>
        <dbReference type="ChEBI" id="CHEBI:29969"/>
        <dbReference type="ChEBI" id="CHEBI:57287"/>
        <dbReference type="ChEBI" id="CHEBI:57288"/>
        <dbReference type="ChEBI" id="CHEBI:61930"/>
        <dbReference type="EC" id="2.3.1.48"/>
    </reaction>
</comment>
<keyword evidence="6 9" id="KW-0539">Nucleus</keyword>
<feature type="active site" description="Proton donor/acceptor" evidence="10">
    <location>
        <position position="252"/>
    </location>
</feature>
<comment type="similarity">
    <text evidence="2 9">Belongs to the HAT1 family.</text>
</comment>
<feature type="binding site" evidence="11">
    <location>
        <begin position="217"/>
        <end position="219"/>
    </location>
    <ligand>
        <name>acetyl-CoA</name>
        <dbReference type="ChEBI" id="CHEBI:57288"/>
    </ligand>
</feature>
<dbReference type="PANTHER" id="PTHR12046">
    <property type="entry name" value="HISTONE ACETYLTRANSFERASE TYPE B CATALYTIC SUBUNIT"/>
    <property type="match status" value="1"/>
</dbReference>
<dbReference type="EMBL" id="LK052902">
    <property type="protein sequence ID" value="CDR45247.1"/>
    <property type="molecule type" value="Genomic_DNA"/>
</dbReference>
<organism evidence="14">
    <name type="scientific">Cyberlindnera fabianii</name>
    <name type="common">Yeast</name>
    <name type="synonym">Hansenula fabianii</name>
    <dbReference type="NCBI Taxonomy" id="36022"/>
    <lineage>
        <taxon>Eukaryota</taxon>
        <taxon>Fungi</taxon>
        <taxon>Dikarya</taxon>
        <taxon>Ascomycota</taxon>
        <taxon>Saccharomycotina</taxon>
        <taxon>Saccharomycetes</taxon>
        <taxon>Phaffomycetales</taxon>
        <taxon>Phaffomycetaceae</taxon>
        <taxon>Cyberlindnera</taxon>
    </lineage>
</organism>
<dbReference type="Proteomes" id="UP000189513">
    <property type="component" value="Unassembled WGS sequence"/>
</dbReference>